<evidence type="ECO:0000256" key="13">
    <source>
        <dbReference type="ARBA" id="ARBA00074306"/>
    </source>
</evidence>
<dbReference type="Gene3D" id="1.10.287.130">
    <property type="match status" value="1"/>
</dbReference>
<dbReference type="InterPro" id="IPR003660">
    <property type="entry name" value="HAMP_dom"/>
</dbReference>
<evidence type="ECO:0000256" key="14">
    <source>
        <dbReference type="SAM" id="Coils"/>
    </source>
</evidence>
<dbReference type="Gene3D" id="3.30.565.10">
    <property type="entry name" value="Histidine kinase-like ATPase, C-terminal domain"/>
    <property type="match status" value="1"/>
</dbReference>
<dbReference type="GO" id="GO:0005524">
    <property type="term" value="F:ATP binding"/>
    <property type="evidence" value="ECO:0007669"/>
    <property type="project" value="UniProtKB-KW"/>
</dbReference>
<comment type="caution">
    <text evidence="17">The sequence shown here is derived from an EMBL/GenBank/DDBJ whole genome shotgun (WGS) entry which is preliminary data.</text>
</comment>
<evidence type="ECO:0000256" key="10">
    <source>
        <dbReference type="ARBA" id="ARBA00023012"/>
    </source>
</evidence>
<dbReference type="InterPro" id="IPR003594">
    <property type="entry name" value="HATPase_dom"/>
</dbReference>
<keyword evidence="8" id="KW-0418">Kinase</keyword>
<feature type="domain" description="Histidine kinase" evidence="15">
    <location>
        <begin position="329"/>
        <end position="566"/>
    </location>
</feature>
<evidence type="ECO:0000259" key="16">
    <source>
        <dbReference type="PROSITE" id="PS50885"/>
    </source>
</evidence>
<evidence type="ECO:0000256" key="6">
    <source>
        <dbReference type="ARBA" id="ARBA00022679"/>
    </source>
</evidence>
<gene>
    <name evidence="17" type="ORF">D5R40_25005</name>
</gene>
<protein>
    <recommendedName>
        <fullName evidence="13">Circadian input-output histidine kinase CikA</fullName>
        <ecNumber evidence="4">2.7.13.3</ecNumber>
    </recommendedName>
</protein>
<reference evidence="17 18" key="1">
    <citation type="journal article" date="2018" name="ACS Chem. Biol.">
        <title>Ketoreductase domain dysfunction expands chemodiversity: malyngamide biosynthesis in the cyanobacterium Okeania hirsuta.</title>
        <authorList>
            <person name="Moss N.A."/>
            <person name="Leao T."/>
            <person name="Rankin M."/>
            <person name="McCullough T.M."/>
            <person name="Qu P."/>
            <person name="Korobeynikov A."/>
            <person name="Smith J.L."/>
            <person name="Gerwick L."/>
            <person name="Gerwick W.H."/>
        </authorList>
    </citation>
    <scope>NUCLEOTIDE SEQUENCE [LARGE SCALE GENOMIC DNA]</scope>
    <source>
        <strain evidence="17 18">PAB10Feb10-1</strain>
    </source>
</reference>
<dbReference type="Pfam" id="PF02518">
    <property type="entry name" value="HATPase_c"/>
    <property type="match status" value="1"/>
</dbReference>
<evidence type="ECO:0000256" key="7">
    <source>
        <dbReference type="ARBA" id="ARBA00022741"/>
    </source>
</evidence>
<dbReference type="PANTHER" id="PTHR43047">
    <property type="entry name" value="TWO-COMPONENT HISTIDINE PROTEIN KINASE"/>
    <property type="match status" value="1"/>
</dbReference>
<dbReference type="PROSITE" id="PS50885">
    <property type="entry name" value="HAMP"/>
    <property type="match status" value="1"/>
</dbReference>
<dbReference type="CDD" id="cd06225">
    <property type="entry name" value="HAMP"/>
    <property type="match status" value="1"/>
</dbReference>
<dbReference type="EMBL" id="RCBY01000197">
    <property type="protein sequence ID" value="RQH29184.1"/>
    <property type="molecule type" value="Genomic_DNA"/>
</dbReference>
<dbReference type="SUPFAM" id="SSF55874">
    <property type="entry name" value="ATPase domain of HSP90 chaperone/DNA topoisomerase II/histidine kinase"/>
    <property type="match status" value="1"/>
</dbReference>
<dbReference type="InterPro" id="IPR036097">
    <property type="entry name" value="HisK_dim/P_sf"/>
</dbReference>
<dbReference type="FunFam" id="1.10.287.130:FF:000038">
    <property type="entry name" value="Sensory transduction histidine kinase"/>
    <property type="match status" value="1"/>
</dbReference>
<dbReference type="Gene3D" id="6.10.340.10">
    <property type="match status" value="1"/>
</dbReference>
<dbReference type="SMART" id="SM00387">
    <property type="entry name" value="HATPase_c"/>
    <property type="match status" value="1"/>
</dbReference>
<evidence type="ECO:0000313" key="17">
    <source>
        <dbReference type="EMBL" id="RQH29184.1"/>
    </source>
</evidence>
<evidence type="ECO:0000313" key="18">
    <source>
        <dbReference type="Proteomes" id="UP000269154"/>
    </source>
</evidence>
<dbReference type="SUPFAM" id="SSF47384">
    <property type="entry name" value="Homodimeric domain of signal transducing histidine kinase"/>
    <property type="match status" value="1"/>
</dbReference>
<comment type="subcellular location">
    <subcellularLocation>
        <location evidence="2">Membrane</location>
    </subcellularLocation>
</comment>
<keyword evidence="9" id="KW-0067">ATP-binding</keyword>
<dbReference type="InterPro" id="IPR004358">
    <property type="entry name" value="Sig_transdc_His_kin-like_C"/>
</dbReference>
<dbReference type="GO" id="GO:0005886">
    <property type="term" value="C:plasma membrane"/>
    <property type="evidence" value="ECO:0007669"/>
    <property type="project" value="TreeGrafter"/>
</dbReference>
<dbReference type="Pfam" id="PF00672">
    <property type="entry name" value="HAMP"/>
    <property type="match status" value="1"/>
</dbReference>
<comment type="similarity">
    <text evidence="3">In the N-terminal section; belongs to the phytochrome family.</text>
</comment>
<keyword evidence="10" id="KW-0902">Two-component regulatory system</keyword>
<evidence type="ECO:0000256" key="1">
    <source>
        <dbReference type="ARBA" id="ARBA00000085"/>
    </source>
</evidence>
<dbReference type="SMART" id="SM00304">
    <property type="entry name" value="HAMP"/>
    <property type="match status" value="1"/>
</dbReference>
<name>A0A3N6NX31_9CYAN</name>
<keyword evidence="11" id="KW-0472">Membrane</keyword>
<accession>A0A3N6NX31</accession>
<dbReference type="PROSITE" id="PS50109">
    <property type="entry name" value="HIS_KIN"/>
    <property type="match status" value="1"/>
</dbReference>
<dbReference type="CDD" id="cd16922">
    <property type="entry name" value="HATPase_EvgS-ArcB-TorS-like"/>
    <property type="match status" value="1"/>
</dbReference>
<dbReference type="GO" id="GO:0000155">
    <property type="term" value="F:phosphorelay sensor kinase activity"/>
    <property type="evidence" value="ECO:0007669"/>
    <property type="project" value="InterPro"/>
</dbReference>
<feature type="domain" description="HAMP" evidence="16">
    <location>
        <begin position="254"/>
        <end position="307"/>
    </location>
</feature>
<keyword evidence="14" id="KW-0175">Coiled coil</keyword>
<keyword evidence="18" id="KW-1185">Reference proteome</keyword>
<keyword evidence="5" id="KW-0597">Phosphoprotein</keyword>
<dbReference type="InterPro" id="IPR036890">
    <property type="entry name" value="HATPase_C_sf"/>
</dbReference>
<keyword evidence="6" id="KW-0808">Transferase</keyword>
<keyword evidence="12" id="KW-0131">Cell cycle</keyword>
<dbReference type="OrthoDB" id="9770795at2"/>
<evidence type="ECO:0000256" key="3">
    <source>
        <dbReference type="ARBA" id="ARBA00006402"/>
    </source>
</evidence>
<dbReference type="SUPFAM" id="SSF158472">
    <property type="entry name" value="HAMP domain-like"/>
    <property type="match status" value="1"/>
</dbReference>
<dbReference type="FunFam" id="3.30.565.10:FF:000010">
    <property type="entry name" value="Sensor histidine kinase RcsC"/>
    <property type="match status" value="1"/>
</dbReference>
<evidence type="ECO:0000256" key="9">
    <source>
        <dbReference type="ARBA" id="ARBA00022840"/>
    </source>
</evidence>
<dbReference type="GO" id="GO:0009927">
    <property type="term" value="F:histidine phosphotransfer kinase activity"/>
    <property type="evidence" value="ECO:0007669"/>
    <property type="project" value="TreeGrafter"/>
</dbReference>
<evidence type="ECO:0000256" key="2">
    <source>
        <dbReference type="ARBA" id="ARBA00004370"/>
    </source>
</evidence>
<dbReference type="EC" id="2.7.13.3" evidence="4"/>
<evidence type="ECO:0000259" key="15">
    <source>
        <dbReference type="PROSITE" id="PS50109"/>
    </source>
</evidence>
<sequence length="568" mass="64018">MSLTSTSKKQSMIREKTGSKNLSSNIGIRKKICFGYILPISIATLGILTGRIFELNNKHQIRGQIEEAQEQVDLLTKLTTKALKINIIQKERPKSLNDRKVLEAKISQELSSIYEINTIFKQLQLIPETGDESIEKKYYIPLQEFIQSYLNPLTVYLQGLENLVQEIKQIPPKTTIEVESLSSASLSKINNSEVAIKLEKLSQDSENLTTLFNQRVEQGFRDYKKTEALGIKILIGSLLLSIIIAVMMAIYTSRSIVTPLKDIIKVAQQVTEEANFELQLTVTTKDEIGQLTLSLNELIDKVAKYTEQLQEAKLKAEAANRSKSAFLATMSHELRTPLNAIIGYSEILYEEAEDAGYQDFMQDLDRIRIAGKHLLEMISDILDISKIEAGQVTLYLESIEVEKLVQDVVGTAKNLTEKNRNTFKLLLGENLGTMYADMPKVRQVLINLLGNAAKFTEDGLITLSVERVNNKKLKNYQNQNLQSFNSSNGYIVFRVIDTGIGMTEDQLKHIFQPFTQADASTTRRYGGTGLGLAICQRLCERMGARIYVKSKSEEGSTFTVWFPEKVMI</sequence>
<dbReference type="Pfam" id="PF00512">
    <property type="entry name" value="HisKA"/>
    <property type="match status" value="1"/>
</dbReference>
<organism evidence="17 18">
    <name type="scientific">Okeania hirsuta</name>
    <dbReference type="NCBI Taxonomy" id="1458930"/>
    <lineage>
        <taxon>Bacteria</taxon>
        <taxon>Bacillati</taxon>
        <taxon>Cyanobacteriota</taxon>
        <taxon>Cyanophyceae</taxon>
        <taxon>Oscillatoriophycideae</taxon>
        <taxon>Oscillatoriales</taxon>
        <taxon>Microcoleaceae</taxon>
        <taxon>Okeania</taxon>
    </lineage>
</organism>
<dbReference type="SMART" id="SM00388">
    <property type="entry name" value="HisKA"/>
    <property type="match status" value="1"/>
</dbReference>
<feature type="coiled-coil region" evidence="14">
    <location>
        <begin position="288"/>
        <end position="322"/>
    </location>
</feature>
<proteinExistence type="inferred from homology"/>
<dbReference type="InterPro" id="IPR003661">
    <property type="entry name" value="HisK_dim/P_dom"/>
</dbReference>
<evidence type="ECO:0000256" key="12">
    <source>
        <dbReference type="ARBA" id="ARBA00023306"/>
    </source>
</evidence>
<dbReference type="AlphaFoldDB" id="A0A3N6NX31"/>
<dbReference type="InterPro" id="IPR005467">
    <property type="entry name" value="His_kinase_dom"/>
</dbReference>
<keyword evidence="7" id="KW-0547">Nucleotide-binding</keyword>
<dbReference type="CDD" id="cd00082">
    <property type="entry name" value="HisKA"/>
    <property type="match status" value="1"/>
</dbReference>
<evidence type="ECO:0000256" key="8">
    <source>
        <dbReference type="ARBA" id="ARBA00022777"/>
    </source>
</evidence>
<evidence type="ECO:0000256" key="4">
    <source>
        <dbReference type="ARBA" id="ARBA00012438"/>
    </source>
</evidence>
<dbReference type="PANTHER" id="PTHR43047:SF63">
    <property type="entry name" value="HISTIDINE KINASE"/>
    <property type="match status" value="1"/>
</dbReference>
<dbReference type="PRINTS" id="PR00344">
    <property type="entry name" value="BCTRLSENSOR"/>
</dbReference>
<comment type="catalytic activity">
    <reaction evidence="1">
        <text>ATP + protein L-histidine = ADP + protein N-phospho-L-histidine.</text>
        <dbReference type="EC" id="2.7.13.3"/>
    </reaction>
</comment>
<evidence type="ECO:0000256" key="5">
    <source>
        <dbReference type="ARBA" id="ARBA00022553"/>
    </source>
</evidence>
<evidence type="ECO:0000256" key="11">
    <source>
        <dbReference type="ARBA" id="ARBA00023136"/>
    </source>
</evidence>
<dbReference type="Proteomes" id="UP000269154">
    <property type="component" value="Unassembled WGS sequence"/>
</dbReference>